<keyword evidence="1" id="KW-0812">Transmembrane</keyword>
<dbReference type="STRING" id="937777.Deipe_2797"/>
<name>L0A341_DEIPD</name>
<dbReference type="Proteomes" id="UP000010467">
    <property type="component" value="Chromosome"/>
</dbReference>
<evidence type="ECO:0000256" key="1">
    <source>
        <dbReference type="SAM" id="Phobius"/>
    </source>
</evidence>
<dbReference type="RefSeq" id="WP_015236563.1">
    <property type="nucleotide sequence ID" value="NC_019793.1"/>
</dbReference>
<dbReference type="KEGG" id="dpd:Deipe_2797"/>
<feature type="transmembrane region" description="Helical" evidence="1">
    <location>
        <begin position="61"/>
        <end position="79"/>
    </location>
</feature>
<dbReference type="OrthoDB" id="164095at2"/>
<dbReference type="AlphaFoldDB" id="L0A341"/>
<accession>L0A341</accession>
<reference evidence="3" key="1">
    <citation type="submission" date="2012-03" db="EMBL/GenBank/DDBJ databases">
        <title>Complete sequence of chromosome of Deinococcus peraridilitoris DSM 19664.</title>
        <authorList>
            <person name="Lucas S."/>
            <person name="Copeland A."/>
            <person name="Lapidus A."/>
            <person name="Glavina del Rio T."/>
            <person name="Dalin E."/>
            <person name="Tice H."/>
            <person name="Bruce D."/>
            <person name="Goodwin L."/>
            <person name="Pitluck S."/>
            <person name="Peters L."/>
            <person name="Mikhailova N."/>
            <person name="Lu M."/>
            <person name="Kyrpides N."/>
            <person name="Mavromatis K."/>
            <person name="Ivanova N."/>
            <person name="Brettin T."/>
            <person name="Detter J.C."/>
            <person name="Han C."/>
            <person name="Larimer F."/>
            <person name="Land M."/>
            <person name="Hauser L."/>
            <person name="Markowitz V."/>
            <person name="Cheng J.-F."/>
            <person name="Hugenholtz P."/>
            <person name="Woyke T."/>
            <person name="Wu D."/>
            <person name="Pukall R."/>
            <person name="Steenblock K."/>
            <person name="Brambilla E."/>
            <person name="Klenk H.-P."/>
            <person name="Eisen J.A."/>
        </authorList>
    </citation>
    <scope>NUCLEOTIDE SEQUENCE [LARGE SCALE GENOMIC DNA]</scope>
    <source>
        <strain evidence="3">DSM 19664 / LMG 22246 / CIP 109416 / KR-200</strain>
    </source>
</reference>
<dbReference type="PATRIC" id="fig|937777.3.peg.2811"/>
<feature type="transmembrane region" description="Helical" evidence="1">
    <location>
        <begin position="85"/>
        <end position="107"/>
    </location>
</feature>
<keyword evidence="3" id="KW-1185">Reference proteome</keyword>
<keyword evidence="1" id="KW-0472">Membrane</keyword>
<gene>
    <name evidence="2" type="ordered locus">Deipe_2797</name>
</gene>
<proteinExistence type="predicted"/>
<dbReference type="EMBL" id="CP003382">
    <property type="protein sequence ID" value="AFZ68261.1"/>
    <property type="molecule type" value="Genomic_DNA"/>
</dbReference>
<evidence type="ECO:0000313" key="3">
    <source>
        <dbReference type="Proteomes" id="UP000010467"/>
    </source>
</evidence>
<dbReference type="eggNOG" id="ENOG502ZRK3">
    <property type="taxonomic scope" value="Bacteria"/>
</dbReference>
<dbReference type="HOGENOM" id="CLU_2069228_0_0_0"/>
<keyword evidence="1" id="KW-1133">Transmembrane helix</keyword>
<feature type="transmembrane region" description="Helical" evidence="1">
    <location>
        <begin position="36"/>
        <end position="54"/>
    </location>
</feature>
<organism evidence="2 3">
    <name type="scientific">Deinococcus peraridilitoris (strain DSM 19664 / LMG 22246 / CIP 109416 / KR-200)</name>
    <dbReference type="NCBI Taxonomy" id="937777"/>
    <lineage>
        <taxon>Bacteria</taxon>
        <taxon>Thermotogati</taxon>
        <taxon>Deinococcota</taxon>
        <taxon>Deinococci</taxon>
        <taxon>Deinococcales</taxon>
        <taxon>Deinococcaceae</taxon>
        <taxon>Deinococcus</taxon>
    </lineage>
</organism>
<evidence type="ECO:0000313" key="2">
    <source>
        <dbReference type="EMBL" id="AFZ68261.1"/>
    </source>
</evidence>
<protein>
    <submittedName>
        <fullName evidence="2">Uncharacterized protein</fullName>
    </submittedName>
</protein>
<sequence length="118" mass="12647">MNSVRWFQPLLVLLLAVSTNIAVALGGEGPLRHLAVFAFLLVGPGLALTQWFNIRDLLYEGVVAVGLSLALATAVALVMTYTHVWVPASALSALLIFCVVASVMRLMSLLEQDGRISL</sequence>